<proteinExistence type="predicted"/>
<name>A0ABR1IK36_9HYPO</name>
<evidence type="ECO:0000259" key="1">
    <source>
        <dbReference type="Pfam" id="PF06985"/>
    </source>
</evidence>
<dbReference type="PANTHER" id="PTHR33112">
    <property type="entry name" value="DOMAIN PROTEIN, PUTATIVE-RELATED"/>
    <property type="match status" value="1"/>
</dbReference>
<feature type="domain" description="Heterokaryon incompatibility" evidence="1">
    <location>
        <begin position="254"/>
        <end position="404"/>
    </location>
</feature>
<keyword evidence="3" id="KW-1185">Reference proteome</keyword>
<accession>A0ABR1IK36</accession>
<organism evidence="2 3">
    <name type="scientific">Neonectria magnoliae</name>
    <dbReference type="NCBI Taxonomy" id="2732573"/>
    <lineage>
        <taxon>Eukaryota</taxon>
        <taxon>Fungi</taxon>
        <taxon>Dikarya</taxon>
        <taxon>Ascomycota</taxon>
        <taxon>Pezizomycotina</taxon>
        <taxon>Sordariomycetes</taxon>
        <taxon>Hypocreomycetidae</taxon>
        <taxon>Hypocreales</taxon>
        <taxon>Nectriaceae</taxon>
        <taxon>Neonectria</taxon>
    </lineage>
</organism>
<gene>
    <name evidence="2" type="ORF">QQZ08_000526</name>
</gene>
<protein>
    <recommendedName>
        <fullName evidence="1">Heterokaryon incompatibility domain-containing protein</fullName>
    </recommendedName>
</protein>
<dbReference type="InterPro" id="IPR010730">
    <property type="entry name" value="HET"/>
</dbReference>
<dbReference type="Proteomes" id="UP001498421">
    <property type="component" value="Unassembled WGS sequence"/>
</dbReference>
<dbReference type="PANTHER" id="PTHR33112:SF16">
    <property type="entry name" value="HETEROKARYON INCOMPATIBILITY DOMAIN-CONTAINING PROTEIN"/>
    <property type="match status" value="1"/>
</dbReference>
<evidence type="ECO:0000313" key="2">
    <source>
        <dbReference type="EMBL" id="KAK7433053.1"/>
    </source>
</evidence>
<comment type="caution">
    <text evidence="2">The sequence shown here is derived from an EMBL/GenBank/DDBJ whole genome shotgun (WGS) entry which is preliminary data.</text>
</comment>
<evidence type="ECO:0000313" key="3">
    <source>
        <dbReference type="Proteomes" id="UP001498421"/>
    </source>
</evidence>
<dbReference type="Pfam" id="PF06985">
    <property type="entry name" value="HET"/>
    <property type="match status" value="1"/>
</dbReference>
<reference evidence="2 3" key="1">
    <citation type="journal article" date="2025" name="Microbiol. Resour. Announc.">
        <title>Draft genome sequences for Neonectria magnoliae and Neonectria punicea, canker pathogens of Liriodendron tulipifera and Acer saccharum in West Virginia.</title>
        <authorList>
            <person name="Petronek H.M."/>
            <person name="Kasson M.T."/>
            <person name="Metheny A.M."/>
            <person name="Stauder C.M."/>
            <person name="Lovett B."/>
            <person name="Lynch S.C."/>
            <person name="Garnas J.R."/>
            <person name="Kasson L.R."/>
            <person name="Stajich J.E."/>
        </authorList>
    </citation>
    <scope>NUCLEOTIDE SEQUENCE [LARGE SCALE GENOMIC DNA]</scope>
    <source>
        <strain evidence="2 3">NRRL 64651</strain>
    </source>
</reference>
<dbReference type="EMBL" id="JAZAVK010000002">
    <property type="protein sequence ID" value="KAK7433053.1"/>
    <property type="molecule type" value="Genomic_DNA"/>
</dbReference>
<sequence>MEAKSKFCGPCSRLDVLGTITKRASLSDSSETGQRPYDFPWHENLDAVNESAALCTLCQLVMKGWRESREIVVADGMASGDFEDPPEDLLFDIMDIEAYRRIGVGAVTLGIDHQTRDIVDSRQIRDVFLLSIKYEVVGGIASWEAHGELMAEFRVTFDPDYTAGLDTSLSGAVIQSDRVRAPDKLVQEVVATNPLSERSLKIANDWLETCVKTHGEALGTLSWEGMPTRVLEIVSDDRICLRVSRDSKPADGRYVALSHCWGITDTPFITTKSNFDDRMIGIGVEEMPQTFSDAVKVVRSLGLRYLWIDSLCIIQKDLEDWQIESAKMADVYRDAYLVLGAATGVSDASGFLRPRKVQDTVKFESNLYLQLLPPPSRRWTLYDRNALDPLAAEPLSRRAWCLQERYLPRRSLQYGSHQMFWECECIRASEDGDVVARKDDYLKSLSDSGTAEESVFHRVDRDPGSESENAKWMNWYQMSGKRNCSEHSRLTWCRKAPDQTFGRSDEYVAPSWSWASVQGPVQFPIYSWNLTRAPWKSRMADFEALAQYVSHTAKLRDMDMYGRLEGASLCIKAPLLQVVSIKLRPSDRPIVEYVFGQGPHQSPVTDKLVELQLQGQRFWIEGGFDFVDEDHSDLAVVFLTRLPHILEDGFVEHRFGLLVDKLDNGTYRRVGFVDGSILEMHRDAISRWKKYIPELKRHQGEYSNEQELNESIVEGLASFEAIERGQVKSGTADELEIVGYPRKAEDDHDVYEIEPPNKLAQNPLVMENTELTLV</sequence>